<proteinExistence type="predicted"/>
<dbReference type="InterPro" id="IPR011528">
    <property type="entry name" value="NERD"/>
</dbReference>
<dbReference type="EMBL" id="CP020814">
    <property type="protein sequence ID" value="ARK30149.1"/>
    <property type="molecule type" value="Genomic_DNA"/>
</dbReference>
<dbReference type="Pfam" id="PF08378">
    <property type="entry name" value="NERD"/>
    <property type="match status" value="1"/>
</dbReference>
<name>A0A1X9M9L5_9BACI</name>
<dbReference type="PROSITE" id="PS50965">
    <property type="entry name" value="NERD"/>
    <property type="match status" value="1"/>
</dbReference>
<dbReference type="Proteomes" id="UP000193006">
    <property type="component" value="Chromosome"/>
</dbReference>
<dbReference type="AlphaFoldDB" id="A0A1X9M9L5"/>
<dbReference type="STRING" id="199441.BkAM31D_09910"/>
<evidence type="ECO:0000313" key="2">
    <source>
        <dbReference type="EMBL" id="ARK30149.1"/>
    </source>
</evidence>
<feature type="domain" description="NERD" evidence="1">
    <location>
        <begin position="42"/>
        <end position="159"/>
    </location>
</feature>
<protein>
    <submittedName>
        <fullName evidence="2">Nuclease-related domain protein</fullName>
    </submittedName>
</protein>
<keyword evidence="3" id="KW-1185">Reference proteome</keyword>
<dbReference type="KEGG" id="bkw:BkAM31D_09910"/>
<evidence type="ECO:0000259" key="1">
    <source>
        <dbReference type="PROSITE" id="PS50965"/>
    </source>
</evidence>
<reference evidence="2 3" key="1">
    <citation type="submission" date="2017-04" db="EMBL/GenBank/DDBJ databases">
        <title>Bacillus krulwichiae AM31D Genome sequencing and assembly.</title>
        <authorList>
            <person name="Krulwich T.A."/>
            <person name="Anastor L."/>
            <person name="Ehrlich R."/>
            <person name="Ehrlich G.D."/>
            <person name="Janto B."/>
        </authorList>
    </citation>
    <scope>NUCLEOTIDE SEQUENCE [LARGE SCALE GENOMIC DNA]</scope>
    <source>
        <strain evidence="2 3">AM31D</strain>
    </source>
</reference>
<evidence type="ECO:0000313" key="3">
    <source>
        <dbReference type="Proteomes" id="UP000193006"/>
    </source>
</evidence>
<sequence length="231" mass="27041">MDFLFLVLFIGAIVVIPKYISFIRSGYEAAGGTPFWQTLLNKGNYGEYLTFKQLKKLEGYQKVMMNLYIPKKDGLTTEVDLVLIAETGIYVFESKNYSGWIFGDEKNKNWTQSLGKRKKYSFFNPIWQNEGHIRALQTKVGVNDKDLYKSYIVFSERCTLKTINLRSPGVKVVKRNELLQTIRDDINSREKRLTPRMIDHIYSKLQKYVSVDEVIKKVHVYELELKRKNRG</sequence>
<dbReference type="RefSeq" id="WP_066160337.1">
    <property type="nucleotide sequence ID" value="NZ_CP020814.1"/>
</dbReference>
<gene>
    <name evidence="2" type="ORF">BkAM31D_09910</name>
</gene>
<organism evidence="2 3">
    <name type="scientific">Halalkalibacter krulwichiae</name>
    <dbReference type="NCBI Taxonomy" id="199441"/>
    <lineage>
        <taxon>Bacteria</taxon>
        <taxon>Bacillati</taxon>
        <taxon>Bacillota</taxon>
        <taxon>Bacilli</taxon>
        <taxon>Bacillales</taxon>
        <taxon>Bacillaceae</taxon>
        <taxon>Halalkalibacter</taxon>
    </lineage>
</organism>
<accession>A0A1X9M9L5</accession>